<evidence type="ECO:0000256" key="10">
    <source>
        <dbReference type="ARBA" id="ARBA00049348"/>
    </source>
</evidence>
<dbReference type="AlphaFoldDB" id="A0A5S9IRN2"/>
<dbReference type="InterPro" id="IPR001497">
    <property type="entry name" value="MethylDNA_cys_MeTrfase_AS"/>
</dbReference>
<dbReference type="Gene3D" id="3.30.160.70">
    <property type="entry name" value="Methylated DNA-protein cysteine methyltransferase domain"/>
    <property type="match status" value="1"/>
</dbReference>
<dbReference type="RefSeq" id="WP_151969539.1">
    <property type="nucleotide sequence ID" value="NZ_AP019860.1"/>
</dbReference>
<keyword evidence="13" id="KW-1185">Reference proteome</keyword>
<accession>A0A5S9IRN2</accession>
<evidence type="ECO:0000259" key="11">
    <source>
        <dbReference type="PROSITE" id="PS01124"/>
    </source>
</evidence>
<evidence type="ECO:0000313" key="12">
    <source>
        <dbReference type="EMBL" id="BBM85435.1"/>
    </source>
</evidence>
<comment type="similarity">
    <text evidence="2">Belongs to the MGMT family.</text>
</comment>
<proteinExistence type="inferred from homology"/>
<keyword evidence="7" id="KW-0805">Transcription regulation</keyword>
<name>A0A5S9IRN2_UABAM</name>
<dbReference type="InterPro" id="IPR018060">
    <property type="entry name" value="HTH_AraC"/>
</dbReference>
<dbReference type="InterPro" id="IPR036217">
    <property type="entry name" value="MethylDNA_cys_MeTrfase_DNAb"/>
</dbReference>
<dbReference type="NCBIfam" id="TIGR00589">
    <property type="entry name" value="ogt"/>
    <property type="match status" value="1"/>
</dbReference>
<dbReference type="KEGG" id="uam:UABAM_03802"/>
<evidence type="ECO:0000256" key="6">
    <source>
        <dbReference type="ARBA" id="ARBA00022763"/>
    </source>
</evidence>
<dbReference type="PROSITE" id="PS01124">
    <property type="entry name" value="HTH_ARAC_FAMILY_2"/>
    <property type="match status" value="1"/>
</dbReference>
<dbReference type="SUPFAM" id="SSF46767">
    <property type="entry name" value="Methylated DNA-protein cysteine methyltransferase, C-terminal domain"/>
    <property type="match status" value="1"/>
</dbReference>
<keyword evidence="6" id="KW-0227">DNA damage</keyword>
<evidence type="ECO:0000313" key="13">
    <source>
        <dbReference type="Proteomes" id="UP000326354"/>
    </source>
</evidence>
<dbReference type="SUPFAM" id="SSF46689">
    <property type="entry name" value="Homeodomain-like"/>
    <property type="match status" value="1"/>
</dbReference>
<dbReference type="SMART" id="SM00342">
    <property type="entry name" value="HTH_ARAC"/>
    <property type="match status" value="1"/>
</dbReference>
<evidence type="ECO:0000256" key="1">
    <source>
        <dbReference type="ARBA" id="ARBA00001286"/>
    </source>
</evidence>
<dbReference type="PANTHER" id="PTHR10815">
    <property type="entry name" value="METHYLATED-DNA--PROTEIN-CYSTEINE METHYLTRANSFERASE"/>
    <property type="match status" value="1"/>
</dbReference>
<dbReference type="GO" id="GO:0006281">
    <property type="term" value="P:DNA repair"/>
    <property type="evidence" value="ECO:0007669"/>
    <property type="project" value="UniProtKB-KW"/>
</dbReference>
<dbReference type="PANTHER" id="PTHR10815:SF13">
    <property type="entry name" value="METHYLATED-DNA--PROTEIN-CYSTEINE METHYLTRANSFERASE"/>
    <property type="match status" value="1"/>
</dbReference>
<dbReference type="GO" id="GO:0003908">
    <property type="term" value="F:methylated-DNA-[protein]-cysteine S-methyltransferase activity"/>
    <property type="evidence" value="ECO:0007669"/>
    <property type="project" value="UniProtKB-EC"/>
</dbReference>
<evidence type="ECO:0000256" key="2">
    <source>
        <dbReference type="ARBA" id="ARBA00008711"/>
    </source>
</evidence>
<feature type="domain" description="HTH araC/xylS-type" evidence="11">
    <location>
        <begin position="11"/>
        <end position="108"/>
    </location>
</feature>
<dbReference type="Pfam" id="PF01035">
    <property type="entry name" value="DNA_binding_1"/>
    <property type="match status" value="1"/>
</dbReference>
<dbReference type="GO" id="GO:0032259">
    <property type="term" value="P:methylation"/>
    <property type="evidence" value="ECO:0007669"/>
    <property type="project" value="UniProtKB-KW"/>
</dbReference>
<dbReference type="PROSITE" id="PS00374">
    <property type="entry name" value="MGMT"/>
    <property type="match status" value="1"/>
</dbReference>
<organism evidence="12 13">
    <name type="scientific">Uabimicrobium amorphum</name>
    <dbReference type="NCBI Taxonomy" id="2596890"/>
    <lineage>
        <taxon>Bacteria</taxon>
        <taxon>Pseudomonadati</taxon>
        <taxon>Planctomycetota</taxon>
        <taxon>Candidatus Uabimicrobiia</taxon>
        <taxon>Candidatus Uabimicrobiales</taxon>
        <taxon>Candidatus Uabimicrobiaceae</taxon>
        <taxon>Candidatus Uabimicrobium</taxon>
    </lineage>
</organism>
<protein>
    <recommendedName>
        <fullName evidence="3">methylated-DNA--[protein]-cysteine S-methyltransferase</fullName>
        <ecNumber evidence="3">2.1.1.63</ecNumber>
    </recommendedName>
</protein>
<evidence type="ECO:0000256" key="9">
    <source>
        <dbReference type="ARBA" id="ARBA00023204"/>
    </source>
</evidence>
<dbReference type="EC" id="2.1.1.63" evidence="3"/>
<evidence type="ECO:0000256" key="5">
    <source>
        <dbReference type="ARBA" id="ARBA00022679"/>
    </source>
</evidence>
<dbReference type="Pfam" id="PF12833">
    <property type="entry name" value="HTH_18"/>
    <property type="match status" value="1"/>
</dbReference>
<keyword evidence="5 12" id="KW-0808">Transferase</keyword>
<dbReference type="Gene3D" id="1.10.10.10">
    <property type="entry name" value="Winged helix-like DNA-binding domain superfamily/Winged helix DNA-binding domain"/>
    <property type="match status" value="1"/>
</dbReference>
<keyword evidence="4 12" id="KW-0489">Methyltransferase</keyword>
<dbReference type="FunFam" id="1.10.10.10:FF:000214">
    <property type="entry name" value="Methylated-DNA--protein-cysteine methyltransferase"/>
    <property type="match status" value="1"/>
</dbReference>
<dbReference type="SUPFAM" id="SSF53155">
    <property type="entry name" value="Methylated DNA-protein cysteine methyltransferase domain"/>
    <property type="match status" value="1"/>
</dbReference>
<comment type="catalytic activity">
    <reaction evidence="10">
        <text>a 6-O-methyl-2'-deoxyguanosine in DNA + L-cysteinyl-[protein] = S-methyl-L-cysteinyl-[protein] + a 2'-deoxyguanosine in DNA</text>
        <dbReference type="Rhea" id="RHEA:24000"/>
        <dbReference type="Rhea" id="RHEA-COMP:10131"/>
        <dbReference type="Rhea" id="RHEA-COMP:10132"/>
        <dbReference type="Rhea" id="RHEA-COMP:11367"/>
        <dbReference type="Rhea" id="RHEA-COMP:11368"/>
        <dbReference type="ChEBI" id="CHEBI:29950"/>
        <dbReference type="ChEBI" id="CHEBI:82612"/>
        <dbReference type="ChEBI" id="CHEBI:85445"/>
        <dbReference type="ChEBI" id="CHEBI:85448"/>
        <dbReference type="EC" id="2.1.1.63"/>
    </reaction>
</comment>
<evidence type="ECO:0000256" key="7">
    <source>
        <dbReference type="ARBA" id="ARBA00023015"/>
    </source>
</evidence>
<dbReference type="OrthoDB" id="9783680at2"/>
<dbReference type="Proteomes" id="UP000326354">
    <property type="component" value="Chromosome"/>
</dbReference>
<dbReference type="InterPro" id="IPR036388">
    <property type="entry name" value="WH-like_DNA-bd_sf"/>
</dbReference>
<evidence type="ECO:0000256" key="4">
    <source>
        <dbReference type="ARBA" id="ARBA00022603"/>
    </source>
</evidence>
<evidence type="ECO:0000256" key="8">
    <source>
        <dbReference type="ARBA" id="ARBA00023163"/>
    </source>
</evidence>
<gene>
    <name evidence="12" type="ORF">UABAM_03802</name>
</gene>
<dbReference type="Gene3D" id="1.10.10.60">
    <property type="entry name" value="Homeodomain-like"/>
    <property type="match status" value="1"/>
</dbReference>
<dbReference type="InterPro" id="IPR009057">
    <property type="entry name" value="Homeodomain-like_sf"/>
</dbReference>
<reference evidence="12 13" key="1">
    <citation type="submission" date="2019-08" db="EMBL/GenBank/DDBJ databases">
        <title>Complete genome sequence of Candidatus Uab amorphum.</title>
        <authorList>
            <person name="Shiratori T."/>
            <person name="Suzuki S."/>
            <person name="Kakizawa Y."/>
            <person name="Ishida K."/>
        </authorList>
    </citation>
    <scope>NUCLEOTIDE SEQUENCE [LARGE SCALE GENOMIC DNA]</scope>
    <source>
        <strain evidence="12 13">SRT547</strain>
    </source>
</reference>
<dbReference type="GO" id="GO:0043565">
    <property type="term" value="F:sequence-specific DNA binding"/>
    <property type="evidence" value="ECO:0007669"/>
    <property type="project" value="InterPro"/>
</dbReference>
<comment type="catalytic activity">
    <reaction evidence="1">
        <text>a 4-O-methyl-thymidine in DNA + L-cysteinyl-[protein] = a thymidine in DNA + S-methyl-L-cysteinyl-[protein]</text>
        <dbReference type="Rhea" id="RHEA:53428"/>
        <dbReference type="Rhea" id="RHEA-COMP:10131"/>
        <dbReference type="Rhea" id="RHEA-COMP:10132"/>
        <dbReference type="Rhea" id="RHEA-COMP:13555"/>
        <dbReference type="Rhea" id="RHEA-COMP:13556"/>
        <dbReference type="ChEBI" id="CHEBI:29950"/>
        <dbReference type="ChEBI" id="CHEBI:82612"/>
        <dbReference type="ChEBI" id="CHEBI:137386"/>
        <dbReference type="ChEBI" id="CHEBI:137387"/>
        <dbReference type="EC" id="2.1.1.63"/>
    </reaction>
</comment>
<keyword evidence="8" id="KW-0804">Transcription</keyword>
<dbReference type="GO" id="GO:0003700">
    <property type="term" value="F:DNA-binding transcription factor activity"/>
    <property type="evidence" value="ECO:0007669"/>
    <property type="project" value="InterPro"/>
</dbReference>
<evidence type="ECO:0000256" key="3">
    <source>
        <dbReference type="ARBA" id="ARBA00011918"/>
    </source>
</evidence>
<dbReference type="EMBL" id="AP019860">
    <property type="protein sequence ID" value="BBM85435.1"/>
    <property type="molecule type" value="Genomic_DNA"/>
</dbReference>
<dbReference type="CDD" id="cd06445">
    <property type="entry name" value="ATase"/>
    <property type="match status" value="1"/>
</dbReference>
<dbReference type="InterPro" id="IPR014048">
    <property type="entry name" value="MethylDNA_cys_MeTrfase_DNA-bd"/>
</dbReference>
<sequence>MEKKTDYQVIEKALLFIEDNFRSQPNLGEVAKHVHLSEYHFQRLFRRWAGVTPKRFMQFISKEHAKKLLEESRSILSTAYDTGLSGSSRLHDLFVTYEGVTPGEYKSFGKNVTIYYGVYPTIFGECSVAMTDRGICEMHFAFEEFYTYLCRKWKSANLVEDNKRVACVVQKIFYNKNSTHLLLCGTKFQIKVWEALLQIPQGTVVCYSDIARYLGNEKSVRAVASAIAKNPIAFLVPCHRVIRKMGYFNNYRWGKVRKKAILGWEIAQS</sequence>
<keyword evidence="9" id="KW-0234">DNA repair</keyword>
<dbReference type="InterPro" id="IPR036631">
    <property type="entry name" value="MGMT_N_sf"/>
</dbReference>